<gene>
    <name evidence="1" type="ORF">CVN68_00190</name>
</gene>
<dbReference type="OrthoDB" id="7572989at2"/>
<dbReference type="EMBL" id="CP024923">
    <property type="protein sequence ID" value="ATY34328.1"/>
    <property type="molecule type" value="Genomic_DNA"/>
</dbReference>
<dbReference type="AlphaFoldDB" id="A0A2K8MKB8"/>
<name>A0A2K8MKB8_9SPHN</name>
<reference evidence="1 2" key="1">
    <citation type="submission" date="2017-11" db="EMBL/GenBank/DDBJ databases">
        <title>Complete genome sequence of Sphingomonas sp. Strain Cra20, a psychrotolerant potential plant growth promoting rhizobacteria.</title>
        <authorList>
            <person name="Luo Y."/>
        </authorList>
    </citation>
    <scope>NUCLEOTIDE SEQUENCE [LARGE SCALE GENOMIC DNA]</scope>
    <source>
        <strain evidence="1 2">Cra20</strain>
    </source>
</reference>
<accession>A0A2K8MKB8</accession>
<dbReference type="KEGG" id="sphc:CVN68_00190"/>
<dbReference type="RefSeq" id="WP_100284115.1">
    <property type="nucleotide sequence ID" value="NZ_CP024923.1"/>
</dbReference>
<organism evidence="1 2">
    <name type="scientific">Sphingomonas psychrotolerans</name>
    <dbReference type="NCBI Taxonomy" id="1327635"/>
    <lineage>
        <taxon>Bacteria</taxon>
        <taxon>Pseudomonadati</taxon>
        <taxon>Pseudomonadota</taxon>
        <taxon>Alphaproteobacteria</taxon>
        <taxon>Sphingomonadales</taxon>
        <taxon>Sphingomonadaceae</taxon>
        <taxon>Sphingomonas</taxon>
    </lineage>
</organism>
<dbReference type="Proteomes" id="UP000229081">
    <property type="component" value="Chromosome"/>
</dbReference>
<keyword evidence="2" id="KW-1185">Reference proteome</keyword>
<proteinExistence type="predicted"/>
<evidence type="ECO:0000313" key="1">
    <source>
        <dbReference type="EMBL" id="ATY34328.1"/>
    </source>
</evidence>
<protein>
    <submittedName>
        <fullName evidence="1">Uncharacterized protein</fullName>
    </submittedName>
</protein>
<sequence>MSYIDDLIEHGTNFQVRRGDGSASFSPASGRDEDIEAFQGVVRELRRNEGDGYAIHIDHKLSDRGGNLVDLVVVTIDRR</sequence>
<evidence type="ECO:0000313" key="2">
    <source>
        <dbReference type="Proteomes" id="UP000229081"/>
    </source>
</evidence>